<name>A0A6A6TB21_9PLEO</name>
<proteinExistence type="predicted"/>
<evidence type="ECO:0000313" key="3">
    <source>
        <dbReference type="Proteomes" id="UP000799324"/>
    </source>
</evidence>
<evidence type="ECO:0000313" key="2">
    <source>
        <dbReference type="EMBL" id="KAF2656078.1"/>
    </source>
</evidence>
<dbReference type="AlphaFoldDB" id="A0A6A6TB21"/>
<dbReference type="Proteomes" id="UP000799324">
    <property type="component" value="Unassembled WGS sequence"/>
</dbReference>
<evidence type="ECO:0000256" key="1">
    <source>
        <dbReference type="SAM" id="MobiDB-lite"/>
    </source>
</evidence>
<dbReference type="EMBL" id="MU004340">
    <property type="protein sequence ID" value="KAF2656078.1"/>
    <property type="molecule type" value="Genomic_DNA"/>
</dbReference>
<gene>
    <name evidence="2" type="ORF">K491DRAFT_678298</name>
</gene>
<feature type="region of interest" description="Disordered" evidence="1">
    <location>
        <begin position="76"/>
        <end position="106"/>
    </location>
</feature>
<sequence length="208" mass="22068">MPAPSLWLLYPFRGIYKGQVKITATVHPVKGGGGSTLDNYERSSLRMDISASFTLPLVLSQVRQLGKALGGANCPWNLSQRSGQQSQDHESSPSSQKTGVGPPIIFDQDVQKTTGGVKYSASFATSSAGSGFERVIQVPPATGKNTTQTTAFTVQCTNSAQSSRSCRLVFSSEAQPSGSQTMLLGSLVKRPPARGKSRSFRAALLTLV</sequence>
<keyword evidence="3" id="KW-1185">Reference proteome</keyword>
<organism evidence="2 3">
    <name type="scientific">Lophiostoma macrostomum CBS 122681</name>
    <dbReference type="NCBI Taxonomy" id="1314788"/>
    <lineage>
        <taxon>Eukaryota</taxon>
        <taxon>Fungi</taxon>
        <taxon>Dikarya</taxon>
        <taxon>Ascomycota</taxon>
        <taxon>Pezizomycotina</taxon>
        <taxon>Dothideomycetes</taxon>
        <taxon>Pleosporomycetidae</taxon>
        <taxon>Pleosporales</taxon>
        <taxon>Lophiostomataceae</taxon>
        <taxon>Lophiostoma</taxon>
    </lineage>
</organism>
<accession>A0A6A6TB21</accession>
<protein>
    <submittedName>
        <fullName evidence="2">Uncharacterized protein</fullName>
    </submittedName>
</protein>
<feature type="compositionally biased region" description="Polar residues" evidence="1">
    <location>
        <begin position="76"/>
        <end position="98"/>
    </location>
</feature>
<reference evidence="2" key="1">
    <citation type="journal article" date="2020" name="Stud. Mycol.">
        <title>101 Dothideomycetes genomes: a test case for predicting lifestyles and emergence of pathogens.</title>
        <authorList>
            <person name="Haridas S."/>
            <person name="Albert R."/>
            <person name="Binder M."/>
            <person name="Bloem J."/>
            <person name="Labutti K."/>
            <person name="Salamov A."/>
            <person name="Andreopoulos B."/>
            <person name="Baker S."/>
            <person name="Barry K."/>
            <person name="Bills G."/>
            <person name="Bluhm B."/>
            <person name="Cannon C."/>
            <person name="Castanera R."/>
            <person name="Culley D."/>
            <person name="Daum C."/>
            <person name="Ezra D."/>
            <person name="Gonzalez J."/>
            <person name="Henrissat B."/>
            <person name="Kuo A."/>
            <person name="Liang C."/>
            <person name="Lipzen A."/>
            <person name="Lutzoni F."/>
            <person name="Magnuson J."/>
            <person name="Mondo S."/>
            <person name="Nolan M."/>
            <person name="Ohm R."/>
            <person name="Pangilinan J."/>
            <person name="Park H.-J."/>
            <person name="Ramirez L."/>
            <person name="Alfaro M."/>
            <person name="Sun H."/>
            <person name="Tritt A."/>
            <person name="Yoshinaga Y."/>
            <person name="Zwiers L.-H."/>
            <person name="Turgeon B."/>
            <person name="Goodwin S."/>
            <person name="Spatafora J."/>
            <person name="Crous P."/>
            <person name="Grigoriev I."/>
        </authorList>
    </citation>
    <scope>NUCLEOTIDE SEQUENCE</scope>
    <source>
        <strain evidence="2">CBS 122681</strain>
    </source>
</reference>